<comment type="caution">
    <text evidence="1">The sequence shown here is derived from an EMBL/GenBank/DDBJ whole genome shotgun (WGS) entry which is preliminary data.</text>
</comment>
<gene>
    <name evidence="1" type="ORF">AUP43_18335</name>
</gene>
<organism evidence="1 2">
    <name type="scientific">Oceanibaculum pacificum</name>
    <dbReference type="NCBI Taxonomy" id="580166"/>
    <lineage>
        <taxon>Bacteria</taxon>
        <taxon>Pseudomonadati</taxon>
        <taxon>Pseudomonadota</taxon>
        <taxon>Alphaproteobacteria</taxon>
        <taxon>Rhodospirillales</taxon>
        <taxon>Oceanibaculaceae</taxon>
        <taxon>Oceanibaculum</taxon>
    </lineage>
</organism>
<dbReference type="SMART" id="SM00882">
    <property type="entry name" value="CoA_trans"/>
    <property type="match status" value="1"/>
</dbReference>
<accession>A0A154WAP0</accession>
<reference evidence="1 2" key="1">
    <citation type="submission" date="2015-12" db="EMBL/GenBank/DDBJ databases">
        <title>Genome sequence of Oceanibaculum pacificum MCCC 1A02656.</title>
        <authorList>
            <person name="Lu L."/>
            <person name="Lai Q."/>
            <person name="Shao Z."/>
            <person name="Qian P."/>
        </authorList>
    </citation>
    <scope>NUCLEOTIDE SEQUENCE [LARGE SCALE GENOMIC DNA]</scope>
    <source>
        <strain evidence="1 2">MCCC 1A02656</strain>
    </source>
</reference>
<dbReference type="InterPro" id="IPR004165">
    <property type="entry name" value="CoA_trans_fam_I"/>
</dbReference>
<dbReference type="Gene3D" id="3.30.30.40">
    <property type="match status" value="1"/>
</dbReference>
<dbReference type="SUPFAM" id="SSF100950">
    <property type="entry name" value="NagB/RpiA/CoA transferase-like"/>
    <property type="match status" value="1"/>
</dbReference>
<dbReference type="Proteomes" id="UP000076400">
    <property type="component" value="Unassembled WGS sequence"/>
</dbReference>
<protein>
    <submittedName>
        <fullName evidence="1">CoA synthetase</fullName>
    </submittedName>
</protein>
<dbReference type="OrthoDB" id="9777193at2"/>
<dbReference type="Pfam" id="PF01144">
    <property type="entry name" value="CoA_trans"/>
    <property type="match status" value="1"/>
</dbReference>
<keyword evidence="2" id="KW-1185">Reference proteome</keyword>
<dbReference type="AlphaFoldDB" id="A0A154WAP0"/>
<sequence length="273" mass="29061">MAFTSHDIEQIAARIPDGAKIALPPDYSGCAMAVIRALIRRGAKNLHIVGVPSVGLQGDMLIGAGCVATLETAAVTMGELGIAPRFINAAKQGSIKLLDGTCPAIHAGLQAAEKGIPYMPLRGLLGSDLLEHREDWKRGENPFGEDDPLVLIPAIKPDVALFHVAKADRKGNAWIGVRRELMLMAHAAKQTFITAEEIVDEDLLADEIVAAGTIPGLYVTAVAEAKQGAWPVGLGGRYAPDAAHIAHYYEQARSDDGFQRYLADHVHAPKAAE</sequence>
<evidence type="ECO:0000313" key="1">
    <source>
        <dbReference type="EMBL" id="KZD10581.1"/>
    </source>
</evidence>
<name>A0A154WAP0_9PROT</name>
<evidence type="ECO:0000313" key="2">
    <source>
        <dbReference type="Proteomes" id="UP000076400"/>
    </source>
</evidence>
<dbReference type="RefSeq" id="WP_067553791.1">
    <property type="nucleotide sequence ID" value="NZ_LPXN01000086.1"/>
</dbReference>
<dbReference type="STRING" id="580166.AUP43_18335"/>
<dbReference type="Gene3D" id="3.40.1080.10">
    <property type="entry name" value="Glutaconate Coenzyme A-transferase"/>
    <property type="match status" value="1"/>
</dbReference>
<dbReference type="EMBL" id="LPXN01000086">
    <property type="protein sequence ID" value="KZD10581.1"/>
    <property type="molecule type" value="Genomic_DNA"/>
</dbReference>
<dbReference type="InterPro" id="IPR037171">
    <property type="entry name" value="NagB/RpiA_transferase-like"/>
</dbReference>
<dbReference type="GO" id="GO:0008410">
    <property type="term" value="F:CoA-transferase activity"/>
    <property type="evidence" value="ECO:0007669"/>
    <property type="project" value="InterPro"/>
</dbReference>
<proteinExistence type="predicted"/>